<proteinExistence type="predicted"/>
<keyword evidence="1" id="KW-0732">Signal</keyword>
<organism evidence="2 3">
    <name type="scientific">Oenococcus oeni AWRIB429</name>
    <dbReference type="NCBI Taxonomy" id="655225"/>
    <lineage>
        <taxon>Bacteria</taxon>
        <taxon>Bacillati</taxon>
        <taxon>Bacillota</taxon>
        <taxon>Bacilli</taxon>
        <taxon>Lactobacillales</taxon>
        <taxon>Lactobacillaceae</taxon>
        <taxon>Oenococcus</taxon>
    </lineage>
</organism>
<sequence>MTHKKLNTILITISALSAFAIASPVFAAKGDQGVDLSHYQTSTAEFGQASDKFAIIQLGG</sequence>
<evidence type="ECO:0000313" key="2">
    <source>
        <dbReference type="EMBL" id="EFD87495.1"/>
    </source>
</evidence>
<protein>
    <submittedName>
        <fullName evidence="2">Uncharacterized protein</fullName>
    </submittedName>
</protein>
<dbReference type="Proteomes" id="UP000003075">
    <property type="component" value="Unassembled WGS sequence"/>
</dbReference>
<comment type="caution">
    <text evidence="2">The sequence shown here is derived from an EMBL/GenBank/DDBJ whole genome shotgun (WGS) entry which is preliminary data.</text>
</comment>
<reference evidence="2 3" key="1">
    <citation type="journal article" date="2010" name="Appl. Microbiol. Biotechnol.">
        <title>Genotypic diversity in Oenococcus oeni by high-density microarray comparative genome hybridization and whole genome sequencing.</title>
        <authorList>
            <person name="Borneman A.R."/>
            <person name="Bartowsky E.J."/>
            <person name="McCarthy J."/>
            <person name="Chambers P.J."/>
        </authorList>
    </citation>
    <scope>NUCLEOTIDE SEQUENCE [LARGE SCALE GENOMIC DNA]</scope>
    <source>
        <strain evidence="2 3">AWRIB429</strain>
    </source>
</reference>
<dbReference type="EMBL" id="ACSE01000033">
    <property type="protein sequence ID" value="EFD87495.1"/>
    <property type="molecule type" value="Genomic_DNA"/>
</dbReference>
<feature type="signal peptide" evidence="1">
    <location>
        <begin position="1"/>
        <end position="27"/>
    </location>
</feature>
<feature type="non-terminal residue" evidence="2">
    <location>
        <position position="60"/>
    </location>
</feature>
<gene>
    <name evidence="2" type="ORF">AWRIB429_1928</name>
</gene>
<name>D3LC48_OENOE</name>
<dbReference type="AlphaFoldDB" id="D3LC48"/>
<evidence type="ECO:0000313" key="3">
    <source>
        <dbReference type="Proteomes" id="UP000003075"/>
    </source>
</evidence>
<feature type="chain" id="PRO_5003047272" evidence="1">
    <location>
        <begin position="28"/>
        <end position="60"/>
    </location>
</feature>
<accession>D3LC48</accession>
<evidence type="ECO:0000256" key="1">
    <source>
        <dbReference type="SAM" id="SignalP"/>
    </source>
</evidence>